<dbReference type="InterPro" id="IPR029044">
    <property type="entry name" value="Nucleotide-diphossugar_trans"/>
</dbReference>
<dbReference type="PANTHER" id="PTHR43685">
    <property type="entry name" value="GLYCOSYLTRANSFERASE"/>
    <property type="match status" value="1"/>
</dbReference>
<name>A0ABX5F7U1_9CHRO</name>
<feature type="region of interest" description="Disordered" evidence="1">
    <location>
        <begin position="1"/>
        <end position="24"/>
    </location>
</feature>
<dbReference type="InterPro" id="IPR050834">
    <property type="entry name" value="Glycosyltransf_2"/>
</dbReference>
<evidence type="ECO:0000259" key="2">
    <source>
        <dbReference type="Pfam" id="PF00535"/>
    </source>
</evidence>
<reference evidence="3 4" key="2">
    <citation type="submission" date="2018-03" db="EMBL/GenBank/DDBJ databases">
        <title>The ancient ancestry and fast evolution of plastids.</title>
        <authorList>
            <person name="Moore K.R."/>
            <person name="Magnabosco C."/>
            <person name="Momper L."/>
            <person name="Gold D.A."/>
            <person name="Bosak T."/>
            <person name="Fournier G.P."/>
        </authorList>
    </citation>
    <scope>NUCLEOTIDE SEQUENCE [LARGE SCALE GENOMIC DNA]</scope>
    <source>
        <strain evidence="3 4">CCALA 015</strain>
    </source>
</reference>
<keyword evidence="4" id="KW-1185">Reference proteome</keyword>
<evidence type="ECO:0000256" key="1">
    <source>
        <dbReference type="SAM" id="MobiDB-lite"/>
    </source>
</evidence>
<dbReference type="SUPFAM" id="SSF53448">
    <property type="entry name" value="Nucleotide-diphospho-sugar transferases"/>
    <property type="match status" value="1"/>
</dbReference>
<organism evidence="3 4">
    <name type="scientific">Aphanothece cf. minutissima CCALA 015</name>
    <dbReference type="NCBI Taxonomy" id="2107695"/>
    <lineage>
        <taxon>Bacteria</taxon>
        <taxon>Bacillati</taxon>
        <taxon>Cyanobacteriota</taxon>
        <taxon>Cyanophyceae</taxon>
        <taxon>Oscillatoriophycideae</taxon>
        <taxon>Chroococcales</taxon>
        <taxon>Aphanothecaceae</taxon>
        <taxon>Aphanothece</taxon>
    </lineage>
</organism>
<gene>
    <name evidence="3" type="ORF">C7B81_12675</name>
</gene>
<accession>A0ABX5F7U1</accession>
<evidence type="ECO:0000313" key="3">
    <source>
        <dbReference type="EMBL" id="PSB36778.1"/>
    </source>
</evidence>
<sequence length="356" mass="40466">MSIGLGTREPACRASRRRSQPQLWSHWTPDKRVRKPETRRRMADIDVTVILPTYNRAHKLNEALQSVCAQTYDGTVEIIVVDDCSQDDTVNFVQQNYPDVRLISLNTNVGHGAARNHGLRVARGQYIAFLDSDDLWRPDYLKVQISSLQRQPGHSMALSGVEVRWNGQSEFDSQTPDLDRYMSPMHQTLLIGRHFLRSGPSALLLCRRVFDDVGLFEERHRVGGDIDLYLRCLGAGFTTVFTELPLVIKNEGSADQLTSPRNLRLRERSVMSRVEGFYSRYGAAMRDLVPPIRRVHGTNQLRFAASYFNNNDLFHGLRCCLLAALNGYPLRALSKGASQISRRLSRRWNSLFSSSS</sequence>
<dbReference type="CDD" id="cd00761">
    <property type="entry name" value="Glyco_tranf_GTA_type"/>
    <property type="match status" value="1"/>
</dbReference>
<dbReference type="InterPro" id="IPR001173">
    <property type="entry name" value="Glyco_trans_2-like"/>
</dbReference>
<dbReference type="Pfam" id="PF00535">
    <property type="entry name" value="Glycos_transf_2"/>
    <property type="match status" value="1"/>
</dbReference>
<reference evidence="3 4" key="1">
    <citation type="submission" date="2018-02" db="EMBL/GenBank/DDBJ databases">
        <authorList>
            <person name="Moore K."/>
            <person name="Momper L."/>
        </authorList>
    </citation>
    <scope>NUCLEOTIDE SEQUENCE [LARGE SCALE GENOMIC DNA]</scope>
    <source>
        <strain evidence="3 4">CCALA 015</strain>
    </source>
</reference>
<dbReference type="PANTHER" id="PTHR43685:SF2">
    <property type="entry name" value="GLYCOSYLTRANSFERASE 2-LIKE DOMAIN-CONTAINING PROTEIN"/>
    <property type="match status" value="1"/>
</dbReference>
<proteinExistence type="predicted"/>
<dbReference type="Proteomes" id="UP000238218">
    <property type="component" value="Unassembled WGS sequence"/>
</dbReference>
<feature type="domain" description="Glycosyltransferase 2-like" evidence="2">
    <location>
        <begin position="48"/>
        <end position="153"/>
    </location>
</feature>
<protein>
    <recommendedName>
        <fullName evidence="2">Glycosyltransferase 2-like domain-containing protein</fullName>
    </recommendedName>
</protein>
<dbReference type="EMBL" id="PVWP01000008">
    <property type="protein sequence ID" value="PSB36778.1"/>
    <property type="molecule type" value="Genomic_DNA"/>
</dbReference>
<dbReference type="Gene3D" id="3.90.550.10">
    <property type="entry name" value="Spore Coat Polysaccharide Biosynthesis Protein SpsA, Chain A"/>
    <property type="match status" value="1"/>
</dbReference>
<comment type="caution">
    <text evidence="3">The sequence shown here is derived from an EMBL/GenBank/DDBJ whole genome shotgun (WGS) entry which is preliminary data.</text>
</comment>
<evidence type="ECO:0000313" key="4">
    <source>
        <dbReference type="Proteomes" id="UP000238218"/>
    </source>
</evidence>